<comment type="caution">
    <text evidence="1">The sequence shown here is derived from an EMBL/GenBank/DDBJ whole genome shotgun (WGS) entry which is preliminary data.</text>
</comment>
<evidence type="ECO:0008006" key="3">
    <source>
        <dbReference type="Google" id="ProtNLM"/>
    </source>
</evidence>
<gene>
    <name evidence="1" type="ORF">Y900_030915</name>
</gene>
<dbReference type="AlphaFoldDB" id="A0A064C8W9"/>
<dbReference type="eggNOG" id="COG0237">
    <property type="taxonomic scope" value="Bacteria"/>
</dbReference>
<accession>A0A064C8W9</accession>
<dbReference type="Gene3D" id="3.40.50.300">
    <property type="entry name" value="P-loop containing nucleotide triphosphate hydrolases"/>
    <property type="match status" value="1"/>
</dbReference>
<evidence type="ECO:0000313" key="1">
    <source>
        <dbReference type="EMBL" id="KDE96740.1"/>
    </source>
</evidence>
<dbReference type="SUPFAM" id="SSF52540">
    <property type="entry name" value="P-loop containing nucleoside triphosphate hydrolases"/>
    <property type="match status" value="1"/>
</dbReference>
<organism evidence="1 2">
    <name type="scientific">Mycolicibacterium aromaticivorans JS19b1 = JCM 16368</name>
    <dbReference type="NCBI Taxonomy" id="1440774"/>
    <lineage>
        <taxon>Bacteria</taxon>
        <taxon>Bacillati</taxon>
        <taxon>Actinomycetota</taxon>
        <taxon>Actinomycetes</taxon>
        <taxon>Mycobacteriales</taxon>
        <taxon>Mycobacteriaceae</taxon>
        <taxon>Mycolicibacterium</taxon>
    </lineage>
</organism>
<dbReference type="InterPro" id="IPR027417">
    <property type="entry name" value="P-loop_NTPase"/>
</dbReference>
<dbReference type="Proteomes" id="UP000022835">
    <property type="component" value="Unassembled WGS sequence"/>
</dbReference>
<keyword evidence="2" id="KW-1185">Reference proteome</keyword>
<sequence length="157" mass="17366">MLITGMSGVGKSTALIELSRRGFATVDTDDAGWIDLVDGEPMWREPLIDELLNRRRDKPLFVQGTVVNQGRFCDRFDAIVLLSAPTNVVFDRLARRTNNPFGKAQAERERIAGDIAHVEPLLRQAATHEIDTTRSLAEVVDALIDIARSPRGGTKGR</sequence>
<dbReference type="Pfam" id="PF13238">
    <property type="entry name" value="AAA_18"/>
    <property type="match status" value="1"/>
</dbReference>
<evidence type="ECO:0000313" key="2">
    <source>
        <dbReference type="Proteomes" id="UP000022835"/>
    </source>
</evidence>
<dbReference type="STRING" id="1440774.Y900_030915"/>
<proteinExistence type="predicted"/>
<name>A0A064C8W9_9MYCO</name>
<dbReference type="EMBL" id="JALN02000004">
    <property type="protein sequence ID" value="KDE96740.1"/>
    <property type="molecule type" value="Genomic_DNA"/>
</dbReference>
<protein>
    <recommendedName>
        <fullName evidence="3">Shikimate kinase</fullName>
    </recommendedName>
</protein>
<reference evidence="1" key="1">
    <citation type="submission" date="2014-05" db="EMBL/GenBank/DDBJ databases">
        <title>Genome sequence of Mycobacterium aromaticivorans strain JS19b1T (= DSM 45407T).</title>
        <authorList>
            <person name="Kwak Y."/>
            <person name="Park G.-S."/>
            <person name="Li Q.X."/>
            <person name="Lee S.-E."/>
            <person name="Shin J.-H."/>
        </authorList>
    </citation>
    <scope>NUCLEOTIDE SEQUENCE [LARGE SCALE GENOMIC DNA]</scope>
    <source>
        <strain evidence="1">JS19b1</strain>
    </source>
</reference>